<dbReference type="Pfam" id="PF13505">
    <property type="entry name" value="OMP_b-brl"/>
    <property type="match status" value="1"/>
</dbReference>
<evidence type="ECO:0000259" key="5">
    <source>
        <dbReference type="Pfam" id="PF13505"/>
    </source>
</evidence>
<evidence type="ECO:0000256" key="1">
    <source>
        <dbReference type="ARBA" id="ARBA00004442"/>
    </source>
</evidence>
<proteinExistence type="predicted"/>
<comment type="caution">
    <text evidence="6">The sequence shown here is derived from an EMBL/GenBank/DDBJ whole genome shotgun (WGS) entry which is preliminary data.</text>
</comment>
<dbReference type="PANTHER" id="PTHR34001:SF3">
    <property type="entry name" value="BLL7405 PROTEIN"/>
    <property type="match status" value="1"/>
</dbReference>
<name>A0A2S6NHI6_9HYPH</name>
<gene>
    <name evidence="6" type="ORF">CCR94_00160</name>
</gene>
<evidence type="ECO:0000256" key="3">
    <source>
        <dbReference type="ARBA" id="ARBA00023136"/>
    </source>
</evidence>
<dbReference type="InterPro" id="IPR036709">
    <property type="entry name" value="Autotransporte_beta_dom_sf"/>
</dbReference>
<dbReference type="RefSeq" id="WP_104505880.1">
    <property type="nucleotide sequence ID" value="NZ_JACIGC010000063.1"/>
</dbReference>
<dbReference type="Gene3D" id="2.40.160.20">
    <property type="match status" value="1"/>
</dbReference>
<keyword evidence="2" id="KW-0732">Signal</keyword>
<evidence type="ECO:0000313" key="7">
    <source>
        <dbReference type="Proteomes" id="UP000239089"/>
    </source>
</evidence>
<dbReference type="PANTHER" id="PTHR34001">
    <property type="entry name" value="BLL7405 PROTEIN"/>
    <property type="match status" value="1"/>
</dbReference>
<keyword evidence="3" id="KW-0472">Membrane</keyword>
<keyword evidence="7" id="KW-1185">Reference proteome</keyword>
<accession>A0A2S6NHI6</accession>
<evidence type="ECO:0000256" key="4">
    <source>
        <dbReference type="ARBA" id="ARBA00023237"/>
    </source>
</evidence>
<evidence type="ECO:0000256" key="2">
    <source>
        <dbReference type="ARBA" id="ARBA00022729"/>
    </source>
</evidence>
<evidence type="ECO:0000313" key="6">
    <source>
        <dbReference type="EMBL" id="PPQ34073.1"/>
    </source>
</evidence>
<protein>
    <recommendedName>
        <fullName evidence="5">Outer membrane protein beta-barrel domain-containing protein</fullName>
    </recommendedName>
</protein>
<dbReference type="EMBL" id="NHSJ01000005">
    <property type="protein sequence ID" value="PPQ34073.1"/>
    <property type="molecule type" value="Genomic_DNA"/>
</dbReference>
<feature type="domain" description="Outer membrane protein beta-barrel" evidence="5">
    <location>
        <begin position="58"/>
        <end position="234"/>
    </location>
</feature>
<sequence length="234" mass="25800">MKAVMKKTWFALAMPVLLMPATASLAQSLPDYLRPVGNLSSPYNLLIPNYMESPSISAWEGFNFRPIISYNTIAFDRTRLRDAKGLTVGVSGGYDFRYDHFVLGPTASVSYNFGRGDQSSIDGVAGYKAYADVDGSIGLRVGYIWDRTLIYGAGGYALANTHVKNDVLGLSESKALSGWTAGGGLEYLWSDNNSVRLEYKRVQFSETVFDALPINNNRVKASMDKISIGFVRRF</sequence>
<dbReference type="InterPro" id="IPR027385">
    <property type="entry name" value="Beta-barrel_OMP"/>
</dbReference>
<dbReference type="GO" id="GO:0009279">
    <property type="term" value="C:cell outer membrane"/>
    <property type="evidence" value="ECO:0007669"/>
    <property type="project" value="UniProtKB-SubCell"/>
</dbReference>
<dbReference type="InterPro" id="IPR051692">
    <property type="entry name" value="OMP-like"/>
</dbReference>
<dbReference type="AlphaFoldDB" id="A0A2S6NHI6"/>
<dbReference type="OrthoDB" id="9815357at2"/>
<reference evidence="6 7" key="1">
    <citation type="journal article" date="2018" name="Arch. Microbiol.">
        <title>New insights into the metabolic potential of the phototrophic purple bacterium Rhodopila globiformis DSM 161(T) from its draft genome sequence and evidence for a vanadium-dependent nitrogenase.</title>
        <authorList>
            <person name="Imhoff J.F."/>
            <person name="Rahn T."/>
            <person name="Kunzel S."/>
            <person name="Neulinger S.C."/>
        </authorList>
    </citation>
    <scope>NUCLEOTIDE SEQUENCE [LARGE SCALE GENOMIC DNA]</scope>
    <source>
        <strain evidence="6 7">DSM 16996</strain>
    </source>
</reference>
<organism evidence="6 7">
    <name type="scientific">Rhodoblastus sphagnicola</name>
    <dbReference type="NCBI Taxonomy" id="333368"/>
    <lineage>
        <taxon>Bacteria</taxon>
        <taxon>Pseudomonadati</taxon>
        <taxon>Pseudomonadota</taxon>
        <taxon>Alphaproteobacteria</taxon>
        <taxon>Hyphomicrobiales</taxon>
        <taxon>Rhodoblastaceae</taxon>
        <taxon>Rhodoblastus</taxon>
    </lineage>
</organism>
<keyword evidence="4" id="KW-0998">Cell outer membrane</keyword>
<dbReference type="SUPFAM" id="SSF103515">
    <property type="entry name" value="Autotransporter"/>
    <property type="match status" value="1"/>
</dbReference>
<comment type="subcellular location">
    <subcellularLocation>
        <location evidence="1">Cell outer membrane</location>
    </subcellularLocation>
</comment>
<dbReference type="Proteomes" id="UP000239089">
    <property type="component" value="Unassembled WGS sequence"/>
</dbReference>